<evidence type="ECO:0000256" key="9">
    <source>
        <dbReference type="ARBA" id="ARBA00023285"/>
    </source>
</evidence>
<dbReference type="EMBL" id="CP003236">
    <property type="protein sequence ID" value="AFK54775.1"/>
    <property type="molecule type" value="Genomic_DNA"/>
</dbReference>
<dbReference type="NCBIfam" id="NF002780">
    <property type="entry name" value="PRK02898.1"/>
    <property type="match status" value="1"/>
</dbReference>
<keyword evidence="10" id="KW-0997">Cell inner membrane</keyword>
<comment type="pathway">
    <text evidence="10">Cofactor biosynthesis; adenosylcobalamin biosynthesis.</text>
</comment>
<comment type="function">
    <text evidence="10">Part of the energy-coupling factor (ECF) transporter complex CbiMNOQ involved in cobalt import.</text>
</comment>
<dbReference type="eggNOG" id="COG1930">
    <property type="taxonomic scope" value="Bacteria"/>
</dbReference>
<dbReference type="RefSeq" id="WP_014746452.1">
    <property type="nucleotide sequence ID" value="NC_017956.1"/>
</dbReference>
<evidence type="ECO:0000256" key="2">
    <source>
        <dbReference type="ARBA" id="ARBA00022448"/>
    </source>
</evidence>
<dbReference type="PATRIC" id="fig|1110502.3.peg.3010"/>
<keyword evidence="4 10" id="KW-0169">Cobalamin biosynthesis</keyword>
<comment type="subunit">
    <text evidence="10">Forms an energy-coupling factor (ECF) transporter complex composed of an ATP-binding protein (A component, CbiO), a transmembrane protein (T component, CbiQ) and 2 possible substrate-capture proteins (S components, CbiM and CbiN) of unknown stoichimetry.</text>
</comment>
<dbReference type="Proteomes" id="UP000005258">
    <property type="component" value="Chromosome"/>
</dbReference>
<dbReference type="UniPathway" id="UPA00148"/>
<comment type="subcellular location">
    <subcellularLocation>
        <location evidence="10">Cell inner membrane</location>
        <topology evidence="10">Multi-pass membrane protein</topology>
    </subcellularLocation>
</comment>
<dbReference type="NCBIfam" id="TIGR01165">
    <property type="entry name" value="cbiN"/>
    <property type="match status" value="1"/>
</dbReference>
<evidence type="ECO:0000256" key="7">
    <source>
        <dbReference type="ARBA" id="ARBA00023065"/>
    </source>
</evidence>
<dbReference type="HOGENOM" id="CLU_136197_2_0_5"/>
<keyword evidence="6 10" id="KW-1133">Transmembrane helix</keyword>
<keyword evidence="2 10" id="KW-0813">Transport</keyword>
<reference evidence="11 12" key="1">
    <citation type="journal article" date="2012" name="J. Am. Chem. Soc.">
        <title>Bacterial biosynthesis and maturation of the didemnin anti-cancer agents.</title>
        <authorList>
            <person name="Xu Y."/>
            <person name="Kersten R.D."/>
            <person name="Nam S.J."/>
            <person name="Lu L."/>
            <person name="Al-Suwailem A.M."/>
            <person name="Zheng H."/>
            <person name="Fenical W."/>
            <person name="Dorrestein P.C."/>
            <person name="Moore B.S."/>
            <person name="Qian P.Y."/>
        </authorList>
    </citation>
    <scope>NUCLEOTIDE SEQUENCE [LARGE SCALE GENOMIC DNA]</scope>
    <source>
        <strain evidence="11 12">KA081020-065</strain>
    </source>
</reference>
<keyword evidence="7 10" id="KW-0406">Ion transport</keyword>
<proteinExistence type="inferred from homology"/>
<evidence type="ECO:0000256" key="10">
    <source>
        <dbReference type="HAMAP-Rule" id="MF_00330"/>
    </source>
</evidence>
<keyword evidence="5 10" id="KW-0812">Transmembrane</keyword>
<evidence type="ECO:0000256" key="8">
    <source>
        <dbReference type="ARBA" id="ARBA00023136"/>
    </source>
</evidence>
<keyword evidence="8 10" id="KW-0472">Membrane</keyword>
<keyword evidence="3 10" id="KW-1003">Cell membrane</keyword>
<keyword evidence="12" id="KW-1185">Reference proteome</keyword>
<dbReference type="GO" id="GO:0009236">
    <property type="term" value="P:cobalamin biosynthetic process"/>
    <property type="evidence" value="ECO:0007669"/>
    <property type="project" value="UniProtKB-UniRule"/>
</dbReference>
<dbReference type="PANTHER" id="PTHR38662:SF1">
    <property type="entry name" value="COBALT TRANSPORT PROTEIN CBIN"/>
    <property type="match status" value="1"/>
</dbReference>
<dbReference type="HAMAP" id="MF_00330">
    <property type="entry name" value="CbiN"/>
    <property type="match status" value="1"/>
</dbReference>
<dbReference type="GO" id="GO:0015087">
    <property type="term" value="F:cobalt ion transmembrane transporter activity"/>
    <property type="evidence" value="ECO:0007669"/>
    <property type="project" value="UniProtKB-UniRule"/>
</dbReference>
<evidence type="ECO:0000256" key="3">
    <source>
        <dbReference type="ARBA" id="ARBA00022475"/>
    </source>
</evidence>
<organism evidence="11 12">
    <name type="scientific">Tistrella mobilis (strain KA081020-065)</name>
    <dbReference type="NCBI Taxonomy" id="1110502"/>
    <lineage>
        <taxon>Bacteria</taxon>
        <taxon>Pseudomonadati</taxon>
        <taxon>Pseudomonadota</taxon>
        <taxon>Alphaproteobacteria</taxon>
        <taxon>Geminicoccales</taxon>
        <taxon>Geminicoccaceae</taxon>
        <taxon>Tistrella</taxon>
    </lineage>
</organism>
<evidence type="ECO:0000313" key="11">
    <source>
        <dbReference type="EMBL" id="AFK54775.1"/>
    </source>
</evidence>
<evidence type="ECO:0000256" key="5">
    <source>
        <dbReference type="ARBA" id="ARBA00022692"/>
    </source>
</evidence>
<comment type="caution">
    <text evidence="10">Lacks conserved residue(s) required for the propagation of feature annotation.</text>
</comment>
<comment type="similarity">
    <text evidence="10">Belongs to the CbiN family.</text>
</comment>
<feature type="transmembrane region" description="Helical" evidence="10">
    <location>
        <begin position="65"/>
        <end position="84"/>
    </location>
</feature>
<evidence type="ECO:0000256" key="1">
    <source>
        <dbReference type="ARBA" id="ARBA00022426"/>
    </source>
</evidence>
<evidence type="ECO:0000256" key="6">
    <source>
        <dbReference type="ARBA" id="ARBA00022989"/>
    </source>
</evidence>
<dbReference type="AlphaFoldDB" id="I3TPT7"/>
<evidence type="ECO:0000256" key="4">
    <source>
        <dbReference type="ARBA" id="ARBA00022573"/>
    </source>
</evidence>
<name>I3TPT7_TISMK</name>
<keyword evidence="1 10" id="KW-0171">Cobalt transport</keyword>
<gene>
    <name evidence="10 11" type="primary">cbiN</name>
    <name evidence="11" type="ordered locus">TMO_2937</name>
</gene>
<sequence>MMKRNLVLLALVVMLAIAPLLIHPPGTVEFAGADGQAELVIGEIAPDYVPWFQPLWEPPSGEIESLLFALQAAIGAGLLGYYFGLRRGRREADPAGDEAAPARADGPRA</sequence>
<accession>I3TPT7</accession>
<dbReference type="PANTHER" id="PTHR38662">
    <property type="entry name" value="COBALT TRANSPORT PROTEIN CBIN"/>
    <property type="match status" value="1"/>
</dbReference>
<evidence type="ECO:0000313" key="12">
    <source>
        <dbReference type="Proteomes" id="UP000005258"/>
    </source>
</evidence>
<protein>
    <recommendedName>
        <fullName evidence="10">Cobalt transport protein CbiN</fullName>
    </recommendedName>
    <alternativeName>
        <fullName evidence="10">Energy-coupling factor transporter probable substrate-capture protein CbiN</fullName>
        <shortName evidence="10">ECF transporter S component CbiN</shortName>
    </alternativeName>
</protein>
<dbReference type="InterPro" id="IPR003705">
    <property type="entry name" value="CbiN"/>
</dbReference>
<keyword evidence="9 10" id="KW-0170">Cobalt</keyword>
<dbReference type="KEGG" id="tmo:TMO_2937"/>
<dbReference type="STRING" id="1110502.TMO_2937"/>
<dbReference type="Pfam" id="PF02553">
    <property type="entry name" value="CbiN"/>
    <property type="match status" value="1"/>
</dbReference>
<dbReference type="GO" id="GO:0005886">
    <property type="term" value="C:plasma membrane"/>
    <property type="evidence" value="ECO:0007669"/>
    <property type="project" value="UniProtKB-SubCell"/>
</dbReference>